<dbReference type="Proteomes" id="UP000284902">
    <property type="component" value="Unassembled WGS sequence"/>
</dbReference>
<evidence type="ECO:0000256" key="4">
    <source>
        <dbReference type="PROSITE-ProRule" id="PRU00169"/>
    </source>
</evidence>
<feature type="modified residue" description="4-aspartylphosphate" evidence="4">
    <location>
        <position position="57"/>
    </location>
</feature>
<sequence>MNQTLRKEHLLQQDYYKELLDVQSCGVMAYTLPGHRIVHMNAEALRMYGYYDLILMDVQMPRMNGYDATRQIRKLRDQKKASIPVIVMTANAFEEDRNEAFAAGMDEHVAKSVEIINLPKP</sequence>
<dbReference type="AlphaFoldDB" id="A0A3E4LK60"/>
<evidence type="ECO:0000313" key="9">
    <source>
        <dbReference type="Proteomes" id="UP000284902"/>
    </source>
</evidence>
<reference evidence="8 9" key="1">
    <citation type="submission" date="2018-08" db="EMBL/GenBank/DDBJ databases">
        <title>A genome reference for cultivated species of the human gut microbiota.</title>
        <authorList>
            <person name="Zou Y."/>
            <person name="Xue W."/>
            <person name="Luo G."/>
        </authorList>
    </citation>
    <scope>NUCLEOTIDE SEQUENCE [LARGE SCALE GENOMIC DNA]</scope>
    <source>
        <strain evidence="7 9">AM25-1LB</strain>
        <strain evidence="6 8">TF11-7</strain>
    </source>
</reference>
<evidence type="ECO:0000259" key="5">
    <source>
        <dbReference type="PROSITE" id="PS50110"/>
    </source>
</evidence>
<feature type="domain" description="Response regulatory" evidence="5">
    <location>
        <begin position="1"/>
        <end position="121"/>
    </location>
</feature>
<dbReference type="InterPro" id="IPR011006">
    <property type="entry name" value="CheY-like_superfamily"/>
</dbReference>
<dbReference type="PANTHER" id="PTHR43719">
    <property type="entry name" value="TWO-COMPONENT HISTIDINE KINASE"/>
    <property type="match status" value="1"/>
</dbReference>
<name>A0A3E4LK60_9FIRM</name>
<keyword evidence="2 4" id="KW-0597">Phosphoprotein</keyword>
<dbReference type="PROSITE" id="PS50110">
    <property type="entry name" value="RESPONSE_REGULATORY"/>
    <property type="match status" value="1"/>
</dbReference>
<evidence type="ECO:0000313" key="6">
    <source>
        <dbReference type="EMBL" id="RGK37685.1"/>
    </source>
</evidence>
<dbReference type="Proteomes" id="UP000260793">
    <property type="component" value="Unassembled WGS sequence"/>
</dbReference>
<proteinExistence type="predicted"/>
<dbReference type="InterPro" id="IPR001789">
    <property type="entry name" value="Sig_transdc_resp-reg_receiver"/>
</dbReference>
<comment type="caution">
    <text evidence="6">The sequence shown here is derived from an EMBL/GenBank/DDBJ whole genome shotgun (WGS) entry which is preliminary data.</text>
</comment>
<dbReference type="Gene3D" id="3.40.50.2300">
    <property type="match status" value="1"/>
</dbReference>
<dbReference type="Pfam" id="PF00072">
    <property type="entry name" value="Response_reg"/>
    <property type="match status" value="1"/>
</dbReference>
<evidence type="ECO:0000256" key="3">
    <source>
        <dbReference type="ARBA" id="ARBA00024867"/>
    </source>
</evidence>
<organism evidence="6 8">
    <name type="scientific">[Ruminococcus] lactaris</name>
    <dbReference type="NCBI Taxonomy" id="46228"/>
    <lineage>
        <taxon>Bacteria</taxon>
        <taxon>Bacillati</taxon>
        <taxon>Bacillota</taxon>
        <taxon>Clostridia</taxon>
        <taxon>Lachnospirales</taxon>
        <taxon>Lachnospiraceae</taxon>
        <taxon>Mediterraneibacter</taxon>
    </lineage>
</organism>
<evidence type="ECO:0000256" key="1">
    <source>
        <dbReference type="ARBA" id="ARBA00018672"/>
    </source>
</evidence>
<comment type="function">
    <text evidence="3">May play the central regulatory role in sporulation. It may be an element of the effector pathway responsible for the activation of sporulation genes in response to nutritional stress. Spo0A may act in concert with spo0H (a sigma factor) to control the expression of some genes that are critical to the sporulation process.</text>
</comment>
<dbReference type="CDD" id="cd17546">
    <property type="entry name" value="REC_hyHK_CKI1_RcsC-like"/>
    <property type="match status" value="1"/>
</dbReference>
<evidence type="ECO:0000313" key="8">
    <source>
        <dbReference type="Proteomes" id="UP000260793"/>
    </source>
</evidence>
<dbReference type="PANTHER" id="PTHR43719:SF28">
    <property type="entry name" value="PEROXIDE STRESS-ACTIVATED HISTIDINE KINASE MAK1-RELATED"/>
    <property type="match status" value="1"/>
</dbReference>
<dbReference type="SUPFAM" id="SSF52172">
    <property type="entry name" value="CheY-like"/>
    <property type="match status" value="1"/>
</dbReference>
<protein>
    <recommendedName>
        <fullName evidence="1">Stage 0 sporulation protein A homolog</fullName>
    </recommendedName>
</protein>
<dbReference type="EMBL" id="QRHG01000021">
    <property type="protein sequence ID" value="RHF59568.1"/>
    <property type="molecule type" value="Genomic_DNA"/>
</dbReference>
<evidence type="ECO:0000256" key="2">
    <source>
        <dbReference type="ARBA" id="ARBA00022553"/>
    </source>
</evidence>
<dbReference type="EMBL" id="QSQN01000035">
    <property type="protein sequence ID" value="RGK37685.1"/>
    <property type="molecule type" value="Genomic_DNA"/>
</dbReference>
<dbReference type="SMART" id="SM00448">
    <property type="entry name" value="REC"/>
    <property type="match status" value="1"/>
</dbReference>
<dbReference type="GO" id="GO:0000160">
    <property type="term" value="P:phosphorelay signal transduction system"/>
    <property type="evidence" value="ECO:0007669"/>
    <property type="project" value="InterPro"/>
</dbReference>
<accession>A0A3E4LK60</accession>
<evidence type="ECO:0000313" key="7">
    <source>
        <dbReference type="EMBL" id="RHF59568.1"/>
    </source>
</evidence>
<dbReference type="InterPro" id="IPR050956">
    <property type="entry name" value="2C_system_His_kinase"/>
</dbReference>
<gene>
    <name evidence="7" type="ORF">DW672_08825</name>
    <name evidence="6" type="ORF">DXD17_11855</name>
</gene>